<dbReference type="PROSITE" id="PS50157">
    <property type="entry name" value="ZINC_FINGER_C2H2_2"/>
    <property type="match status" value="2"/>
</dbReference>
<dbReference type="EMBL" id="KV454432">
    <property type="protein sequence ID" value="ODQ79575.1"/>
    <property type="molecule type" value="Genomic_DNA"/>
</dbReference>
<dbReference type="SMART" id="SM00355">
    <property type="entry name" value="ZnF_C2H2"/>
    <property type="match status" value="2"/>
</dbReference>
<name>A0A1E3QPF7_9ASCO</name>
<evidence type="ECO:0000313" key="10">
    <source>
        <dbReference type="Proteomes" id="UP000094336"/>
    </source>
</evidence>
<keyword evidence="2" id="KW-0479">Metal-binding</keyword>
<proteinExistence type="predicted"/>
<organism evidence="9 10">
    <name type="scientific">Babjeviella inositovora NRRL Y-12698</name>
    <dbReference type="NCBI Taxonomy" id="984486"/>
    <lineage>
        <taxon>Eukaryota</taxon>
        <taxon>Fungi</taxon>
        <taxon>Dikarya</taxon>
        <taxon>Ascomycota</taxon>
        <taxon>Saccharomycotina</taxon>
        <taxon>Pichiomycetes</taxon>
        <taxon>Serinales incertae sedis</taxon>
        <taxon>Babjeviella</taxon>
    </lineage>
</organism>
<evidence type="ECO:0000313" key="9">
    <source>
        <dbReference type="EMBL" id="ODQ79575.1"/>
    </source>
</evidence>
<dbReference type="GO" id="GO:0000981">
    <property type="term" value="F:DNA-binding transcription factor activity, RNA polymerase II-specific"/>
    <property type="evidence" value="ECO:0007669"/>
    <property type="project" value="TreeGrafter"/>
</dbReference>
<keyword evidence="10" id="KW-1185">Reference proteome</keyword>
<dbReference type="Gene3D" id="3.30.160.60">
    <property type="entry name" value="Classic Zinc Finger"/>
    <property type="match status" value="2"/>
</dbReference>
<dbReference type="GeneID" id="30149675"/>
<dbReference type="InterPro" id="IPR036236">
    <property type="entry name" value="Znf_C2H2_sf"/>
</dbReference>
<dbReference type="PROSITE" id="PS00028">
    <property type="entry name" value="ZINC_FINGER_C2H2_1"/>
    <property type="match status" value="2"/>
</dbReference>
<dbReference type="PANTHER" id="PTHR24394">
    <property type="entry name" value="ZINC FINGER PROTEIN"/>
    <property type="match status" value="1"/>
</dbReference>
<dbReference type="Proteomes" id="UP000094336">
    <property type="component" value="Unassembled WGS sequence"/>
</dbReference>
<evidence type="ECO:0000256" key="3">
    <source>
        <dbReference type="ARBA" id="ARBA00022737"/>
    </source>
</evidence>
<evidence type="ECO:0000259" key="8">
    <source>
        <dbReference type="PROSITE" id="PS50157"/>
    </source>
</evidence>
<dbReference type="Pfam" id="PF13894">
    <property type="entry name" value="zf-C2H2_4"/>
    <property type="match status" value="1"/>
</dbReference>
<gene>
    <name evidence="9" type="ORF">BABINDRAFT_37461</name>
</gene>
<keyword evidence="3" id="KW-0677">Repeat</keyword>
<dbReference type="Pfam" id="PF00096">
    <property type="entry name" value="zf-C2H2"/>
    <property type="match status" value="1"/>
</dbReference>
<evidence type="ECO:0000256" key="4">
    <source>
        <dbReference type="ARBA" id="ARBA00022771"/>
    </source>
</evidence>
<dbReference type="RefSeq" id="XP_018984903.1">
    <property type="nucleotide sequence ID" value="XM_019131822.1"/>
</dbReference>
<dbReference type="OrthoDB" id="654211at2759"/>
<sequence>MYSVFSHIHIDQYPESKIIKNKKPRGRFAAYKNALGAKNEDEAIYRKHKCKICGGGFRRLENLKRHFISVHTSEKPYVCKVCGKGFSRPDNLVDHMKIHTVSA</sequence>
<evidence type="ECO:0000256" key="7">
    <source>
        <dbReference type="PROSITE-ProRule" id="PRU00042"/>
    </source>
</evidence>
<dbReference type="AlphaFoldDB" id="A0A1E3QPF7"/>
<keyword evidence="4 7" id="KW-0863">Zinc-finger</keyword>
<dbReference type="SUPFAM" id="SSF57667">
    <property type="entry name" value="beta-beta-alpha zinc fingers"/>
    <property type="match status" value="1"/>
</dbReference>
<comment type="subcellular location">
    <subcellularLocation>
        <location evidence="1">Nucleus</location>
    </subcellularLocation>
</comment>
<evidence type="ECO:0000256" key="1">
    <source>
        <dbReference type="ARBA" id="ARBA00004123"/>
    </source>
</evidence>
<dbReference type="GO" id="GO:0005634">
    <property type="term" value="C:nucleus"/>
    <property type="evidence" value="ECO:0007669"/>
    <property type="project" value="UniProtKB-SubCell"/>
</dbReference>
<dbReference type="STRING" id="984486.A0A1E3QPF7"/>
<dbReference type="InterPro" id="IPR013087">
    <property type="entry name" value="Znf_C2H2_type"/>
</dbReference>
<feature type="domain" description="C2H2-type" evidence="8">
    <location>
        <begin position="77"/>
        <end position="103"/>
    </location>
</feature>
<keyword evidence="6" id="KW-0539">Nucleus</keyword>
<evidence type="ECO:0000256" key="2">
    <source>
        <dbReference type="ARBA" id="ARBA00022723"/>
    </source>
</evidence>
<dbReference type="GO" id="GO:0008270">
    <property type="term" value="F:zinc ion binding"/>
    <property type="evidence" value="ECO:0007669"/>
    <property type="project" value="UniProtKB-KW"/>
</dbReference>
<reference evidence="10" key="1">
    <citation type="submission" date="2016-05" db="EMBL/GenBank/DDBJ databases">
        <title>Comparative genomics of biotechnologically important yeasts.</title>
        <authorList>
            <consortium name="DOE Joint Genome Institute"/>
            <person name="Riley R."/>
            <person name="Haridas S."/>
            <person name="Wolfe K.H."/>
            <person name="Lopes M.R."/>
            <person name="Hittinger C.T."/>
            <person name="Goker M."/>
            <person name="Salamov A."/>
            <person name="Wisecaver J."/>
            <person name="Long T.M."/>
            <person name="Aerts A.L."/>
            <person name="Barry K."/>
            <person name="Choi C."/>
            <person name="Clum A."/>
            <person name="Coughlan A.Y."/>
            <person name="Deshpande S."/>
            <person name="Douglass A.P."/>
            <person name="Hanson S.J."/>
            <person name="Klenk H.-P."/>
            <person name="Labutti K."/>
            <person name="Lapidus A."/>
            <person name="Lindquist E."/>
            <person name="Lipzen A."/>
            <person name="Meier-Kolthoff J.P."/>
            <person name="Ohm R.A."/>
            <person name="Otillar R.P."/>
            <person name="Pangilinan J."/>
            <person name="Peng Y."/>
            <person name="Rokas A."/>
            <person name="Rosa C.A."/>
            <person name="Scheuner C."/>
            <person name="Sibirny A.A."/>
            <person name="Slot J.C."/>
            <person name="Stielow J.B."/>
            <person name="Sun H."/>
            <person name="Kurtzman C.P."/>
            <person name="Blackwell M."/>
            <person name="Grigoriev I.V."/>
            <person name="Jeffries T.W."/>
        </authorList>
    </citation>
    <scope>NUCLEOTIDE SEQUENCE [LARGE SCALE GENOMIC DNA]</scope>
    <source>
        <strain evidence="10">NRRL Y-12698</strain>
    </source>
</reference>
<accession>A0A1E3QPF7</accession>
<keyword evidence="5" id="KW-0862">Zinc</keyword>
<evidence type="ECO:0000256" key="5">
    <source>
        <dbReference type="ARBA" id="ARBA00022833"/>
    </source>
</evidence>
<feature type="domain" description="C2H2-type" evidence="8">
    <location>
        <begin position="48"/>
        <end position="76"/>
    </location>
</feature>
<dbReference type="FunFam" id="3.30.160.60:FF:000534">
    <property type="entry name" value="zinc finger protein 674"/>
    <property type="match status" value="1"/>
</dbReference>
<evidence type="ECO:0000256" key="6">
    <source>
        <dbReference type="ARBA" id="ARBA00023242"/>
    </source>
</evidence>
<dbReference type="PANTHER" id="PTHR24394:SF29">
    <property type="entry name" value="MYONEURIN"/>
    <property type="match status" value="1"/>
</dbReference>
<protein>
    <recommendedName>
        <fullName evidence="8">C2H2-type domain-containing protein</fullName>
    </recommendedName>
</protein>